<protein>
    <recommendedName>
        <fullName evidence="3">Ankyrin repeat protein</fullName>
    </recommendedName>
</protein>
<reference evidence="1 2" key="1">
    <citation type="submission" date="2021-02" db="EMBL/GenBank/DDBJ databases">
        <title>Plant Genome Project.</title>
        <authorList>
            <person name="Zhang R.-G."/>
        </authorList>
    </citation>
    <scope>NUCLEOTIDE SEQUENCE [LARGE SCALE GENOMIC DNA]</scope>
    <source>
        <tissue evidence="1">Leaves</tissue>
    </source>
</reference>
<evidence type="ECO:0000313" key="2">
    <source>
        <dbReference type="Proteomes" id="UP000827721"/>
    </source>
</evidence>
<dbReference type="EMBL" id="JAFEMO010000025">
    <property type="protein sequence ID" value="KAH7531690.1"/>
    <property type="molecule type" value="Genomic_DNA"/>
</dbReference>
<accession>A0ABQ8H0C2</accession>
<dbReference type="PANTHER" id="PTHR24177">
    <property type="entry name" value="CASKIN"/>
    <property type="match status" value="1"/>
</dbReference>
<dbReference type="Proteomes" id="UP000827721">
    <property type="component" value="Unassembled WGS sequence"/>
</dbReference>
<evidence type="ECO:0000313" key="1">
    <source>
        <dbReference type="EMBL" id="KAH7531690.1"/>
    </source>
</evidence>
<dbReference type="InterPro" id="IPR036770">
    <property type="entry name" value="Ankyrin_rpt-contain_sf"/>
</dbReference>
<gene>
    <name evidence="1" type="ORF">JRO89_XSUnG0011400</name>
</gene>
<name>A0ABQ8H0C2_9ROSI</name>
<sequence>MNPKEHKLVKLLWETLVNELEYYQISELIRKPWPLPYDVAKEGNFEFLSILIREHPALIFKVDMDRYSIFHTAVKYRRANIFRFVHRTPSIKDTIVASLVGEEENTILHLAAMLPADQDQLNVVSGAALQMQRELWWFKIIRNIIAGSEQAYPTIIS</sequence>
<proteinExistence type="predicted"/>
<keyword evidence="2" id="KW-1185">Reference proteome</keyword>
<dbReference type="Gene3D" id="1.25.40.20">
    <property type="entry name" value="Ankyrin repeat-containing domain"/>
    <property type="match status" value="1"/>
</dbReference>
<evidence type="ECO:0008006" key="3">
    <source>
        <dbReference type="Google" id="ProtNLM"/>
    </source>
</evidence>
<comment type="caution">
    <text evidence="1">The sequence shown here is derived from an EMBL/GenBank/DDBJ whole genome shotgun (WGS) entry which is preliminary data.</text>
</comment>
<dbReference type="PANTHER" id="PTHR24177:SF434">
    <property type="entry name" value="PGG DOMAIN-CONTAINING PROTEIN"/>
    <property type="match status" value="1"/>
</dbReference>
<organism evidence="1 2">
    <name type="scientific">Xanthoceras sorbifolium</name>
    <dbReference type="NCBI Taxonomy" id="99658"/>
    <lineage>
        <taxon>Eukaryota</taxon>
        <taxon>Viridiplantae</taxon>
        <taxon>Streptophyta</taxon>
        <taxon>Embryophyta</taxon>
        <taxon>Tracheophyta</taxon>
        <taxon>Spermatophyta</taxon>
        <taxon>Magnoliopsida</taxon>
        <taxon>eudicotyledons</taxon>
        <taxon>Gunneridae</taxon>
        <taxon>Pentapetalae</taxon>
        <taxon>rosids</taxon>
        <taxon>malvids</taxon>
        <taxon>Sapindales</taxon>
        <taxon>Sapindaceae</taxon>
        <taxon>Xanthoceroideae</taxon>
        <taxon>Xanthoceras</taxon>
    </lineage>
</organism>